<dbReference type="AlphaFoldDB" id="A0A4D7JR87"/>
<protein>
    <recommendedName>
        <fullName evidence="5">PNPLA domain-containing protein</fullName>
    </recommendedName>
</protein>
<feature type="short sequence motif" description="GXGXXG" evidence="4">
    <location>
        <begin position="9"/>
        <end position="14"/>
    </location>
</feature>
<gene>
    <name evidence="6" type="ORF">DCC35_05275</name>
</gene>
<dbReference type="PANTHER" id="PTHR14226:SF57">
    <property type="entry name" value="BLR7027 PROTEIN"/>
    <property type="match status" value="1"/>
</dbReference>
<organism evidence="6 7">
    <name type="scientific">Mangrovivirga cuniculi</name>
    <dbReference type="NCBI Taxonomy" id="2715131"/>
    <lineage>
        <taxon>Bacteria</taxon>
        <taxon>Pseudomonadati</taxon>
        <taxon>Bacteroidota</taxon>
        <taxon>Cytophagia</taxon>
        <taxon>Cytophagales</taxon>
        <taxon>Mangrovivirgaceae</taxon>
        <taxon>Mangrovivirga</taxon>
    </lineage>
</organism>
<dbReference type="InterPro" id="IPR002641">
    <property type="entry name" value="PNPLA_dom"/>
</dbReference>
<sequence length="301" mass="33106">MKRALITSGGGAKGAFTVGALSYIFENNLGDFDIISGTSTGSLIAVFAAIKDIETLKDVYTNVVDDDIIARTNLVRQLQQGEPYLLETYPLKQLINEKVTENVFQQVMSGNTTLCLTAVSLQTGKPYIFTTKDITVPDGYEMKMIESLSELKDAMLASSSQGGFLPPVNVDGKQMVDGGHWTVVPSAAAVAQNPDEIIVLSNNPRDLFPGESQYTSVINTILRVITIFLHRVKTSDYKVIEDYIEETGKKVHYIEPDTNLDEENPTGLRFDRFLMTLWRSQGEQKAKEVFSESSDGGGLVT</sequence>
<feature type="domain" description="PNPLA" evidence="5">
    <location>
        <begin position="5"/>
        <end position="190"/>
    </location>
</feature>
<dbReference type="KEGG" id="fpf:DCC35_05275"/>
<dbReference type="PROSITE" id="PS51635">
    <property type="entry name" value="PNPLA"/>
    <property type="match status" value="1"/>
</dbReference>
<reference evidence="6 7" key="1">
    <citation type="submission" date="2018-04" db="EMBL/GenBank/DDBJ databases">
        <title>Complete genome uncultured novel isolate.</title>
        <authorList>
            <person name="Merlino G."/>
        </authorList>
    </citation>
    <scope>NUCLEOTIDE SEQUENCE [LARGE SCALE GENOMIC DNA]</scope>
    <source>
        <strain evidence="7">R1DC9</strain>
    </source>
</reference>
<dbReference type="InterPro" id="IPR016035">
    <property type="entry name" value="Acyl_Trfase/lysoPLipase"/>
</dbReference>
<feature type="active site" description="Proton acceptor" evidence="4">
    <location>
        <position position="177"/>
    </location>
</feature>
<dbReference type="InterPro" id="IPR050301">
    <property type="entry name" value="NTE"/>
</dbReference>
<feature type="active site" description="Nucleophile" evidence="4">
    <location>
        <position position="39"/>
    </location>
</feature>
<keyword evidence="2 4" id="KW-0442">Lipid degradation</keyword>
<evidence type="ECO:0000256" key="1">
    <source>
        <dbReference type="ARBA" id="ARBA00022801"/>
    </source>
</evidence>
<proteinExistence type="predicted"/>
<keyword evidence="1 4" id="KW-0378">Hydrolase</keyword>
<feature type="short sequence motif" description="GXSXG" evidence="4">
    <location>
        <begin position="37"/>
        <end position="41"/>
    </location>
</feature>
<dbReference type="Pfam" id="PF01734">
    <property type="entry name" value="Patatin"/>
    <property type="match status" value="1"/>
</dbReference>
<evidence type="ECO:0000256" key="3">
    <source>
        <dbReference type="ARBA" id="ARBA00023098"/>
    </source>
</evidence>
<evidence type="ECO:0000313" key="6">
    <source>
        <dbReference type="EMBL" id="QCK14196.1"/>
    </source>
</evidence>
<accession>A0A4D7JR87</accession>
<dbReference type="Gene3D" id="3.40.1090.10">
    <property type="entry name" value="Cytosolic phospholipase A2 catalytic domain"/>
    <property type="match status" value="1"/>
</dbReference>
<dbReference type="GO" id="GO:0016787">
    <property type="term" value="F:hydrolase activity"/>
    <property type="evidence" value="ECO:0007669"/>
    <property type="project" value="UniProtKB-UniRule"/>
</dbReference>
<dbReference type="Proteomes" id="UP000298616">
    <property type="component" value="Chromosome"/>
</dbReference>
<evidence type="ECO:0000256" key="4">
    <source>
        <dbReference type="PROSITE-ProRule" id="PRU01161"/>
    </source>
</evidence>
<dbReference type="RefSeq" id="WP_137089790.1">
    <property type="nucleotide sequence ID" value="NZ_CP028923.1"/>
</dbReference>
<dbReference type="OrthoDB" id="1489257at2"/>
<keyword evidence="7" id="KW-1185">Reference proteome</keyword>
<name>A0A4D7JR87_9BACT</name>
<evidence type="ECO:0000259" key="5">
    <source>
        <dbReference type="PROSITE" id="PS51635"/>
    </source>
</evidence>
<evidence type="ECO:0000313" key="7">
    <source>
        <dbReference type="Proteomes" id="UP000298616"/>
    </source>
</evidence>
<dbReference type="SUPFAM" id="SSF52151">
    <property type="entry name" value="FabD/lysophospholipase-like"/>
    <property type="match status" value="1"/>
</dbReference>
<keyword evidence="3 4" id="KW-0443">Lipid metabolism</keyword>
<dbReference type="EMBL" id="CP028923">
    <property type="protein sequence ID" value="QCK14196.1"/>
    <property type="molecule type" value="Genomic_DNA"/>
</dbReference>
<dbReference type="PANTHER" id="PTHR14226">
    <property type="entry name" value="NEUROPATHY TARGET ESTERASE/SWISS CHEESE D.MELANOGASTER"/>
    <property type="match status" value="1"/>
</dbReference>
<dbReference type="GO" id="GO:0016042">
    <property type="term" value="P:lipid catabolic process"/>
    <property type="evidence" value="ECO:0007669"/>
    <property type="project" value="UniProtKB-UniRule"/>
</dbReference>
<feature type="short sequence motif" description="DGA/G" evidence="4">
    <location>
        <begin position="177"/>
        <end position="179"/>
    </location>
</feature>
<evidence type="ECO:0000256" key="2">
    <source>
        <dbReference type="ARBA" id="ARBA00022963"/>
    </source>
</evidence>